<name>A0A1I0C562_9BACI</name>
<sequence length="94" mass="10807">MFIHIGEEDVIQSEDVVAIIDCELLTSSTITDEMIRNQKKRNVVIDTSHDQAKSIVITTNFIYFSNLSVATLRKRSSLNFTLDKLEDYSDDYDE</sequence>
<dbReference type="AlphaFoldDB" id="A0A1I0C562"/>
<evidence type="ECO:0000313" key="2">
    <source>
        <dbReference type="Proteomes" id="UP000199095"/>
    </source>
</evidence>
<dbReference type="Proteomes" id="UP000199095">
    <property type="component" value="Unassembled WGS sequence"/>
</dbReference>
<evidence type="ECO:0008006" key="3">
    <source>
        <dbReference type="Google" id="ProtNLM"/>
    </source>
</evidence>
<dbReference type="NCBIfam" id="NF046065">
    <property type="entry name" value="MtxRegRemB"/>
    <property type="match status" value="1"/>
</dbReference>
<keyword evidence="2" id="KW-1185">Reference proteome</keyword>
<dbReference type="InterPro" id="IPR007169">
    <property type="entry name" value="RemA-like"/>
</dbReference>
<evidence type="ECO:0000313" key="1">
    <source>
        <dbReference type="EMBL" id="SET14604.1"/>
    </source>
</evidence>
<accession>A0A1I0C562</accession>
<dbReference type="OrthoDB" id="9811390at2"/>
<dbReference type="STRING" id="237682.SAMN05421676_10339"/>
<reference evidence="2" key="1">
    <citation type="submission" date="2016-10" db="EMBL/GenBank/DDBJ databases">
        <authorList>
            <person name="Varghese N."/>
            <person name="Submissions S."/>
        </authorList>
    </citation>
    <scope>NUCLEOTIDE SEQUENCE [LARGE SCALE GENOMIC DNA]</scope>
    <source>
        <strain evidence="2">CGMCC 1.3566</strain>
    </source>
</reference>
<dbReference type="EMBL" id="FOHJ01000003">
    <property type="protein sequence ID" value="SET14604.1"/>
    <property type="molecule type" value="Genomic_DNA"/>
</dbReference>
<protein>
    <recommendedName>
        <fullName evidence="3">DUF370 domain-containing protein</fullName>
    </recommendedName>
</protein>
<proteinExistence type="predicted"/>
<dbReference type="Pfam" id="PF04025">
    <property type="entry name" value="RemA-like"/>
    <property type="match status" value="1"/>
</dbReference>
<organism evidence="1 2">
    <name type="scientific">Salinibacillus kushneri</name>
    <dbReference type="NCBI Taxonomy" id="237682"/>
    <lineage>
        <taxon>Bacteria</taxon>
        <taxon>Bacillati</taxon>
        <taxon>Bacillota</taxon>
        <taxon>Bacilli</taxon>
        <taxon>Bacillales</taxon>
        <taxon>Bacillaceae</taxon>
        <taxon>Salinibacillus</taxon>
    </lineage>
</organism>
<gene>
    <name evidence="1" type="ORF">SAMN05421676_10339</name>
</gene>